<sequence>MTAMFEDSFDSSHPVIAPVTSPTEFPTIKLGAALIRMLESVVGSDVFNKALKNYLTKHQYGNANSKDLWHAFPKKLPSTEEINVEKMMETWTLQMGLPLVTIVRDGRHVTCRQERFVV</sequence>
<name>T1EJI4_HELRO</name>
<dbReference type="InterPro" id="IPR014782">
    <property type="entry name" value="Peptidase_M1_dom"/>
</dbReference>
<dbReference type="PANTHER" id="PTHR11533:SF299">
    <property type="entry name" value="AMINOPEPTIDASE"/>
    <property type="match status" value="1"/>
</dbReference>
<keyword evidence="3" id="KW-1185">Reference proteome</keyword>
<evidence type="ECO:0000313" key="3">
    <source>
        <dbReference type="Proteomes" id="UP000015101"/>
    </source>
</evidence>
<evidence type="ECO:0000313" key="2">
    <source>
        <dbReference type="EnsemblMetazoa" id="HelroP145061"/>
    </source>
</evidence>
<reference evidence="3" key="2">
    <citation type="journal article" date="2013" name="Nature">
        <title>Insights into bilaterian evolution from three spiralian genomes.</title>
        <authorList>
            <person name="Simakov O."/>
            <person name="Marletaz F."/>
            <person name="Cho S.J."/>
            <person name="Edsinger-Gonzales E."/>
            <person name="Havlak P."/>
            <person name="Hellsten U."/>
            <person name="Kuo D.H."/>
            <person name="Larsson T."/>
            <person name="Lv J."/>
            <person name="Arendt D."/>
            <person name="Savage R."/>
            <person name="Osoegawa K."/>
            <person name="de Jong P."/>
            <person name="Grimwood J."/>
            <person name="Chapman J.A."/>
            <person name="Shapiro H."/>
            <person name="Aerts A."/>
            <person name="Otillar R.P."/>
            <person name="Terry A.Y."/>
            <person name="Boore J.L."/>
            <person name="Grigoriev I.V."/>
            <person name="Lindberg D.R."/>
            <person name="Seaver E.C."/>
            <person name="Weisblat D.A."/>
            <person name="Putnam N.H."/>
            <person name="Rokhsar D.S."/>
        </authorList>
    </citation>
    <scope>NUCLEOTIDE SEQUENCE</scope>
</reference>
<dbReference type="CTD" id="20196734"/>
<dbReference type="AlphaFoldDB" id="T1EJI4"/>
<dbReference type="PANTHER" id="PTHR11533">
    <property type="entry name" value="PROTEASE M1 ZINC METALLOPROTEASE"/>
    <property type="match status" value="1"/>
</dbReference>
<dbReference type="Gene3D" id="1.10.390.10">
    <property type="entry name" value="Neutral Protease Domain 2"/>
    <property type="match status" value="1"/>
</dbReference>
<dbReference type="SUPFAM" id="SSF55486">
    <property type="entry name" value="Metalloproteases ('zincins'), catalytic domain"/>
    <property type="match status" value="1"/>
</dbReference>
<reference evidence="2" key="3">
    <citation type="submission" date="2015-06" db="UniProtKB">
        <authorList>
            <consortium name="EnsemblMetazoa"/>
        </authorList>
    </citation>
    <scope>IDENTIFICATION</scope>
</reference>
<dbReference type="Proteomes" id="UP000015101">
    <property type="component" value="Unassembled WGS sequence"/>
</dbReference>
<dbReference type="InterPro" id="IPR050344">
    <property type="entry name" value="Peptidase_M1_aminopeptidases"/>
</dbReference>
<feature type="domain" description="Peptidase M1 membrane alanine aminopeptidase" evidence="1">
    <location>
        <begin position="3"/>
        <end position="91"/>
    </location>
</feature>
<reference evidence="3" key="1">
    <citation type="submission" date="2012-12" db="EMBL/GenBank/DDBJ databases">
        <authorList>
            <person name="Hellsten U."/>
            <person name="Grimwood J."/>
            <person name="Chapman J.A."/>
            <person name="Shapiro H."/>
            <person name="Aerts A."/>
            <person name="Otillar R.P."/>
            <person name="Terry A.Y."/>
            <person name="Boore J.L."/>
            <person name="Simakov O."/>
            <person name="Marletaz F."/>
            <person name="Cho S.-J."/>
            <person name="Edsinger-Gonzales E."/>
            <person name="Havlak P."/>
            <person name="Kuo D.-H."/>
            <person name="Larsson T."/>
            <person name="Lv J."/>
            <person name="Arendt D."/>
            <person name="Savage R."/>
            <person name="Osoegawa K."/>
            <person name="de Jong P."/>
            <person name="Lindberg D.R."/>
            <person name="Seaver E.C."/>
            <person name="Weisblat D.A."/>
            <person name="Putnam N.H."/>
            <person name="Grigoriev I.V."/>
            <person name="Rokhsar D.S."/>
        </authorList>
    </citation>
    <scope>NUCLEOTIDE SEQUENCE</scope>
</reference>
<dbReference type="EMBL" id="AMQM01000304">
    <property type="status" value="NOT_ANNOTATED_CDS"/>
    <property type="molecule type" value="Genomic_DNA"/>
</dbReference>
<dbReference type="InterPro" id="IPR027268">
    <property type="entry name" value="Peptidase_M4/M1_CTD_sf"/>
</dbReference>
<accession>T1EJI4</accession>
<dbReference type="Pfam" id="PF01433">
    <property type="entry name" value="Peptidase_M1"/>
    <property type="match status" value="1"/>
</dbReference>
<dbReference type="KEGG" id="hro:HELRODRAFT_145061"/>
<proteinExistence type="predicted"/>
<organism evidence="2 3">
    <name type="scientific">Helobdella robusta</name>
    <name type="common">Californian leech</name>
    <dbReference type="NCBI Taxonomy" id="6412"/>
    <lineage>
        <taxon>Eukaryota</taxon>
        <taxon>Metazoa</taxon>
        <taxon>Spiralia</taxon>
        <taxon>Lophotrochozoa</taxon>
        <taxon>Annelida</taxon>
        <taxon>Clitellata</taxon>
        <taxon>Hirudinea</taxon>
        <taxon>Rhynchobdellida</taxon>
        <taxon>Glossiphoniidae</taxon>
        <taxon>Helobdella</taxon>
    </lineage>
</organism>
<dbReference type="OrthoDB" id="10031169at2759"/>
<dbReference type="OMA" id="SASKWFM"/>
<dbReference type="eggNOG" id="KOG1046">
    <property type="taxonomic scope" value="Eukaryota"/>
</dbReference>
<evidence type="ECO:0000259" key="1">
    <source>
        <dbReference type="Pfam" id="PF01433"/>
    </source>
</evidence>
<dbReference type="GO" id="GO:0008270">
    <property type="term" value="F:zinc ion binding"/>
    <property type="evidence" value="ECO:0007669"/>
    <property type="project" value="InterPro"/>
</dbReference>
<dbReference type="HOGENOM" id="CLU_2078884_0_0_1"/>
<dbReference type="STRING" id="6412.T1EJI4"/>
<protein>
    <recommendedName>
        <fullName evidence="1">Peptidase M1 membrane alanine aminopeptidase domain-containing protein</fullName>
    </recommendedName>
</protein>
<dbReference type="GO" id="GO:0008237">
    <property type="term" value="F:metallopeptidase activity"/>
    <property type="evidence" value="ECO:0007669"/>
    <property type="project" value="InterPro"/>
</dbReference>
<gene>
    <name evidence="2" type="primary">20196734</name>
</gene>
<dbReference type="EnsemblMetazoa" id="HelroT145061">
    <property type="protein sequence ID" value="HelroP145061"/>
    <property type="gene ID" value="HelroG145061"/>
</dbReference>